<feature type="transmembrane region" description="Helical" evidence="1">
    <location>
        <begin position="130"/>
        <end position="152"/>
    </location>
</feature>
<evidence type="ECO:0000313" key="2">
    <source>
        <dbReference type="EMBL" id="MDR6513161.1"/>
    </source>
</evidence>
<dbReference type="PRINTS" id="PR00702">
    <property type="entry name" value="ACRIFLAVINRP"/>
</dbReference>
<gene>
    <name evidence="2" type="ORF">J2792_004053</name>
</gene>
<accession>A0ABU1MS51</accession>
<protein>
    <submittedName>
        <fullName evidence="2">Multidrug efflux pump subunit AcrB</fullName>
    </submittedName>
</protein>
<keyword evidence="3" id="KW-1185">Reference proteome</keyword>
<dbReference type="Pfam" id="PF00873">
    <property type="entry name" value="ACR_tran"/>
    <property type="match status" value="1"/>
</dbReference>
<dbReference type="PANTHER" id="PTHR32063">
    <property type="match status" value="1"/>
</dbReference>
<sequence>MVIYTPPGSLLSGNQQGGLYQQQQIAFAGLIKVFGAALVAELVLLLVLYRRFWLPVIIIGCSLLSTTAVFTALWLAGVDLNITALMGMTMIIGIGTEMAIFYVSEFEELCHTMPPVVATREASRNRLRPITMTTLAAILTLLPLALAIGQGSGIQQPLAIAIIAGLLLQYPLVLLVMPVLVRLTLPNSERNPALPQQGTAR</sequence>
<feature type="transmembrane region" description="Helical" evidence="1">
    <location>
        <begin position="82"/>
        <end position="103"/>
    </location>
</feature>
<dbReference type="Proteomes" id="UP001184150">
    <property type="component" value="Unassembled WGS sequence"/>
</dbReference>
<feature type="transmembrane region" description="Helical" evidence="1">
    <location>
        <begin position="25"/>
        <end position="49"/>
    </location>
</feature>
<name>A0ABU1MS51_9SPHN</name>
<reference evidence="2 3" key="1">
    <citation type="submission" date="2023-07" db="EMBL/GenBank/DDBJ databases">
        <title>Sorghum-associated microbial communities from plants grown in Nebraska, USA.</title>
        <authorList>
            <person name="Schachtman D."/>
        </authorList>
    </citation>
    <scope>NUCLEOTIDE SEQUENCE [LARGE SCALE GENOMIC DNA]</scope>
    <source>
        <strain evidence="2 3">DS1027</strain>
    </source>
</reference>
<feature type="transmembrane region" description="Helical" evidence="1">
    <location>
        <begin position="56"/>
        <end position="76"/>
    </location>
</feature>
<dbReference type="SUPFAM" id="SSF82866">
    <property type="entry name" value="Multidrug efflux transporter AcrB transmembrane domain"/>
    <property type="match status" value="1"/>
</dbReference>
<comment type="caution">
    <text evidence="2">The sequence shown here is derived from an EMBL/GenBank/DDBJ whole genome shotgun (WGS) entry which is preliminary data.</text>
</comment>
<dbReference type="InterPro" id="IPR001036">
    <property type="entry name" value="Acrflvin-R"/>
</dbReference>
<evidence type="ECO:0000313" key="3">
    <source>
        <dbReference type="Proteomes" id="UP001184150"/>
    </source>
</evidence>
<keyword evidence="1" id="KW-1133">Transmembrane helix</keyword>
<keyword evidence="1" id="KW-0472">Membrane</keyword>
<evidence type="ECO:0000256" key="1">
    <source>
        <dbReference type="SAM" id="Phobius"/>
    </source>
</evidence>
<dbReference type="EMBL" id="JAVDRD010000016">
    <property type="protein sequence ID" value="MDR6513161.1"/>
    <property type="molecule type" value="Genomic_DNA"/>
</dbReference>
<feature type="transmembrane region" description="Helical" evidence="1">
    <location>
        <begin position="158"/>
        <end position="181"/>
    </location>
</feature>
<proteinExistence type="predicted"/>
<dbReference type="PANTHER" id="PTHR32063:SF24">
    <property type="entry name" value="CATION EFFLUX SYSTEM (ACRB_ACRD_ACRF FAMILY)"/>
    <property type="match status" value="1"/>
</dbReference>
<keyword evidence="1" id="KW-0812">Transmembrane</keyword>
<organism evidence="2 3">
    <name type="scientific">Novosphingobium capsulatum</name>
    <dbReference type="NCBI Taxonomy" id="13688"/>
    <lineage>
        <taxon>Bacteria</taxon>
        <taxon>Pseudomonadati</taxon>
        <taxon>Pseudomonadota</taxon>
        <taxon>Alphaproteobacteria</taxon>
        <taxon>Sphingomonadales</taxon>
        <taxon>Sphingomonadaceae</taxon>
        <taxon>Novosphingobium</taxon>
    </lineage>
</organism>
<dbReference type="Gene3D" id="1.20.1640.10">
    <property type="entry name" value="Multidrug efflux transporter AcrB transmembrane domain"/>
    <property type="match status" value="1"/>
</dbReference>